<dbReference type="InterPro" id="IPR036026">
    <property type="entry name" value="Seven-hairpin_glycosidases"/>
</dbReference>
<feature type="signal peptide" evidence="9">
    <location>
        <begin position="1"/>
        <end position="25"/>
    </location>
</feature>
<comment type="caution">
    <text evidence="10">The sequence shown here is derived from an EMBL/GenBank/DDBJ whole genome shotgun (WGS) entry which is preliminary data.</text>
</comment>
<protein>
    <recommendedName>
        <fullName evidence="7">alpha-1,2-Mannosidase</fullName>
        <ecNumber evidence="7">3.2.1.-</ecNumber>
    </recommendedName>
</protein>
<dbReference type="InterPro" id="IPR001382">
    <property type="entry name" value="Glyco_hydro_47"/>
</dbReference>
<keyword evidence="11" id="KW-1185">Reference proteome</keyword>
<evidence type="ECO:0000256" key="7">
    <source>
        <dbReference type="RuleBase" id="RU361193"/>
    </source>
</evidence>
<dbReference type="GO" id="GO:0016020">
    <property type="term" value="C:membrane"/>
    <property type="evidence" value="ECO:0007669"/>
    <property type="project" value="InterPro"/>
</dbReference>
<comment type="subcellular location">
    <subcellularLocation>
        <location evidence="1">Endoplasmic reticulum</location>
    </subcellularLocation>
</comment>
<evidence type="ECO:0000256" key="2">
    <source>
        <dbReference type="ARBA" id="ARBA00007658"/>
    </source>
</evidence>
<keyword evidence="9" id="KW-0732">Signal</keyword>
<gene>
    <name evidence="10" type="ORF">SHERM_23971</name>
</gene>
<dbReference type="EMBL" id="CACSLK010027752">
    <property type="protein sequence ID" value="CAA0828276.1"/>
    <property type="molecule type" value="Genomic_DNA"/>
</dbReference>
<dbReference type="SUPFAM" id="SSF48225">
    <property type="entry name" value="Seven-hairpin glycosidases"/>
    <property type="match status" value="1"/>
</dbReference>
<dbReference type="EC" id="3.2.1.-" evidence="7"/>
<dbReference type="PANTHER" id="PTHR45679:SF6">
    <property type="entry name" value="ER DEGRADATION-ENHANCING ALPHA-MANNOSIDASE-LIKE PROTEIN 2"/>
    <property type="match status" value="1"/>
</dbReference>
<dbReference type="Gene3D" id="1.50.10.10">
    <property type="match status" value="1"/>
</dbReference>
<feature type="active site" evidence="5">
    <location>
        <position position="277"/>
    </location>
</feature>
<feature type="region of interest" description="Disordered" evidence="8">
    <location>
        <begin position="578"/>
        <end position="616"/>
    </location>
</feature>
<evidence type="ECO:0000256" key="8">
    <source>
        <dbReference type="SAM" id="MobiDB-lite"/>
    </source>
</evidence>
<dbReference type="AlphaFoldDB" id="A0A9N7REU7"/>
<evidence type="ECO:0000256" key="6">
    <source>
        <dbReference type="PIRSR" id="PIRSR601382-2"/>
    </source>
</evidence>
<dbReference type="GO" id="GO:0044322">
    <property type="term" value="C:endoplasmic reticulum quality control compartment"/>
    <property type="evidence" value="ECO:0007669"/>
    <property type="project" value="GOC"/>
</dbReference>
<keyword evidence="7" id="KW-0326">Glycosidase</keyword>
<feature type="compositionally biased region" description="Polar residues" evidence="8">
    <location>
        <begin position="589"/>
        <end position="607"/>
    </location>
</feature>
<keyword evidence="4" id="KW-0325">Glycoprotein</keyword>
<keyword evidence="6" id="KW-0479">Metal-binding</keyword>
<evidence type="ECO:0000313" key="11">
    <source>
        <dbReference type="Proteomes" id="UP001153555"/>
    </source>
</evidence>
<dbReference type="InterPro" id="IPR044674">
    <property type="entry name" value="EDEM1/2/3"/>
</dbReference>
<dbReference type="GO" id="GO:0005975">
    <property type="term" value="P:carbohydrate metabolic process"/>
    <property type="evidence" value="ECO:0007669"/>
    <property type="project" value="InterPro"/>
</dbReference>
<evidence type="ECO:0000256" key="9">
    <source>
        <dbReference type="SAM" id="SignalP"/>
    </source>
</evidence>
<dbReference type="GO" id="GO:1904380">
    <property type="term" value="P:endoplasmic reticulum mannose trimming"/>
    <property type="evidence" value="ECO:0007669"/>
    <property type="project" value="InterPro"/>
</dbReference>
<sequence length="763" mass="85486">MAAPKKPLMLILIIFFDIFVSENVAEGVTREEAEQLRDEVREMFYHAFDGYMEHAFPHDELKPLSCGGEDTLGGYALTLIDSLDTLALFGDQERFSTSVEWIGKNLRFDINKTVSVFETTIRILGGLLSTHLIASDYKTGMSVPSYDDELLNLAEDLARRMLPAFDTPTGIPFGSVNLMHGVDENESKANPLWILFTLLTYYIFPISITSTAGGGTLTLEFGVLSRLINDPIFEQVTKNAVRGLWARRSKINLLGAHIDVFSGEWTQKDAGIGTSIDSFYEYLLKAYILFGDEEYLFIFQEAYRAAMLYLFNDPWYVEVNMNSAALVWPLFNSLQAFWPGLQVLAGDIEPAIRTHSAFFSVWKRYNFTPEGFNLATFKVQQGQKSYPLRPELIESTYWLYKATRNPRYLDVGREMLASLQLARCTCGYCHISDVEFHQHEDHMESFFLAETVKYLWLLFDLAAGPDNLVETGPYKYIFSTEGHLLPATPPISLASGNSSYLGAYCKSRYPGQEICASDNINDYGFQNSSESFTDAMNYLVHPSFQNSAASRLFKGFLTQGQIYGLSYVILDQNPALELPSGPTEDDDVASNSPDLLVSNQSSENSPLTDVDHDPEDNHRAAPLLLEIRTPEIYDHDNEPSGPTEHDGVVENSPDLVVSINSPENSPPTDVEHDPQDNHGAPLLEIRPPEFFVNDNELPSGPTEDDDVVDNSLDLVVLNQSSEDSPLTVVGHHPQDNHRAPLLEIRTTETLVNDTNEKTEVTES</sequence>
<evidence type="ECO:0000256" key="3">
    <source>
        <dbReference type="ARBA" id="ARBA00022824"/>
    </source>
</evidence>
<evidence type="ECO:0000256" key="4">
    <source>
        <dbReference type="ARBA" id="ARBA00023180"/>
    </source>
</evidence>
<keyword evidence="7" id="KW-0378">Hydrolase</keyword>
<feature type="binding site" evidence="6">
    <location>
        <position position="480"/>
    </location>
    <ligand>
        <name>Ca(2+)</name>
        <dbReference type="ChEBI" id="CHEBI:29108"/>
    </ligand>
</feature>
<name>A0A9N7REU7_STRHE</name>
<keyword evidence="6" id="KW-0106">Calcium</keyword>
<organism evidence="10 11">
    <name type="scientific">Striga hermonthica</name>
    <name type="common">Purple witchweed</name>
    <name type="synonym">Buchnera hermonthica</name>
    <dbReference type="NCBI Taxonomy" id="68872"/>
    <lineage>
        <taxon>Eukaryota</taxon>
        <taxon>Viridiplantae</taxon>
        <taxon>Streptophyta</taxon>
        <taxon>Embryophyta</taxon>
        <taxon>Tracheophyta</taxon>
        <taxon>Spermatophyta</taxon>
        <taxon>Magnoliopsida</taxon>
        <taxon>eudicotyledons</taxon>
        <taxon>Gunneridae</taxon>
        <taxon>Pentapetalae</taxon>
        <taxon>asterids</taxon>
        <taxon>lamiids</taxon>
        <taxon>Lamiales</taxon>
        <taxon>Orobanchaceae</taxon>
        <taxon>Buchnereae</taxon>
        <taxon>Striga</taxon>
    </lineage>
</organism>
<comment type="similarity">
    <text evidence="2 7">Belongs to the glycosyl hydrolase 47 family.</text>
</comment>
<dbReference type="Pfam" id="PF01532">
    <property type="entry name" value="Glyco_hydro_47"/>
    <property type="match status" value="1"/>
</dbReference>
<dbReference type="PRINTS" id="PR00747">
    <property type="entry name" value="GLYHDRLASE47"/>
</dbReference>
<dbReference type="Proteomes" id="UP001153555">
    <property type="component" value="Unassembled WGS sequence"/>
</dbReference>
<keyword evidence="3" id="KW-0256">Endoplasmic reticulum</keyword>
<evidence type="ECO:0000256" key="1">
    <source>
        <dbReference type="ARBA" id="ARBA00004240"/>
    </source>
</evidence>
<comment type="cofactor">
    <cofactor evidence="6">
        <name>Ca(2+)</name>
        <dbReference type="ChEBI" id="CHEBI:29108"/>
    </cofactor>
</comment>
<dbReference type="GO" id="GO:0004571">
    <property type="term" value="F:mannosyl-oligosaccharide 1,2-alpha-mannosidase activity"/>
    <property type="evidence" value="ECO:0007669"/>
    <property type="project" value="InterPro"/>
</dbReference>
<dbReference type="PANTHER" id="PTHR45679">
    <property type="entry name" value="ER DEGRADATION-ENHANCING ALPHA-MANNOSIDASE-LIKE PROTEIN 2"/>
    <property type="match status" value="1"/>
</dbReference>
<feature type="active site" description="Proton donor" evidence="5">
    <location>
        <position position="370"/>
    </location>
</feature>
<dbReference type="InterPro" id="IPR012341">
    <property type="entry name" value="6hp_glycosidase-like_sf"/>
</dbReference>
<dbReference type="GO" id="GO:0005509">
    <property type="term" value="F:calcium ion binding"/>
    <property type="evidence" value="ECO:0007669"/>
    <property type="project" value="InterPro"/>
</dbReference>
<feature type="active site" description="Proton donor" evidence="5">
    <location>
        <position position="118"/>
    </location>
</feature>
<accession>A0A9N7REU7</accession>
<evidence type="ECO:0000256" key="5">
    <source>
        <dbReference type="PIRSR" id="PIRSR601382-1"/>
    </source>
</evidence>
<proteinExistence type="inferred from homology"/>
<evidence type="ECO:0000313" key="10">
    <source>
        <dbReference type="EMBL" id="CAA0828276.1"/>
    </source>
</evidence>
<feature type="active site" evidence="5">
    <location>
        <position position="391"/>
    </location>
</feature>
<reference evidence="10" key="1">
    <citation type="submission" date="2019-12" db="EMBL/GenBank/DDBJ databases">
        <authorList>
            <person name="Scholes J."/>
        </authorList>
    </citation>
    <scope>NUCLEOTIDE SEQUENCE</scope>
</reference>
<feature type="chain" id="PRO_5040184355" description="alpha-1,2-Mannosidase" evidence="9">
    <location>
        <begin position="26"/>
        <end position="763"/>
    </location>
</feature>
<dbReference type="OrthoDB" id="8118055at2759"/>